<dbReference type="EMBL" id="AP011639">
    <property type="protein sequence ID" value="BAL52762.1"/>
    <property type="molecule type" value="Genomic_DNA"/>
</dbReference>
<evidence type="ECO:0000256" key="2">
    <source>
        <dbReference type="SAM" id="Phobius"/>
    </source>
</evidence>
<sequence length="63" mass="7108">MNRRAHSHPRPLSFGSHEGTWTRPLTLYIPLGTVLRTVIVSLVVLMGIRPMDEREIRQADGAT</sequence>
<dbReference type="AlphaFoldDB" id="H5S9C6"/>
<keyword evidence="2" id="KW-0472">Membrane</keyword>
<accession>H5S9C6</accession>
<feature type="transmembrane region" description="Helical" evidence="2">
    <location>
        <begin position="27"/>
        <end position="48"/>
    </location>
</feature>
<reference evidence="3" key="2">
    <citation type="journal article" date="2012" name="PLoS ONE">
        <title>A Deeply Branching Thermophilic Bacterium with an Ancient Acetyl-CoA Pathway Dominates a Subsurface Ecosystem.</title>
        <authorList>
            <person name="Takami H."/>
            <person name="Noguchi H."/>
            <person name="Takaki Y."/>
            <person name="Uchiyama I."/>
            <person name="Toyoda A."/>
            <person name="Nishi S."/>
            <person name="Chee G.-J."/>
            <person name="Arai W."/>
            <person name="Nunoura T."/>
            <person name="Itoh T."/>
            <person name="Hattori M."/>
            <person name="Takai K."/>
        </authorList>
    </citation>
    <scope>NUCLEOTIDE SEQUENCE</scope>
</reference>
<proteinExistence type="predicted"/>
<gene>
    <name evidence="3" type="ORF">HGMM_F03C01C03</name>
</gene>
<evidence type="ECO:0000256" key="1">
    <source>
        <dbReference type="SAM" id="MobiDB-lite"/>
    </source>
</evidence>
<evidence type="ECO:0000313" key="3">
    <source>
        <dbReference type="EMBL" id="BAL52762.1"/>
    </source>
</evidence>
<reference evidence="3" key="1">
    <citation type="journal article" date="2005" name="Environ. Microbiol.">
        <title>Genetic and functional properties of uncultivated thermophilic crenarchaeotes from a subsurface gold mine as revealed by analysis of genome fragments.</title>
        <authorList>
            <person name="Nunoura T."/>
            <person name="Hirayama H."/>
            <person name="Takami H."/>
            <person name="Oida H."/>
            <person name="Nishi S."/>
            <person name="Shimamura S."/>
            <person name="Suzuki Y."/>
            <person name="Inagaki F."/>
            <person name="Takai K."/>
            <person name="Nealson K.H."/>
            <person name="Horikoshi K."/>
        </authorList>
    </citation>
    <scope>NUCLEOTIDE SEQUENCE</scope>
</reference>
<name>H5S9C6_9BACT</name>
<protein>
    <submittedName>
        <fullName evidence="3">Uncharacterized protein</fullName>
    </submittedName>
</protein>
<organism evidence="3">
    <name type="scientific">uncultured Acidobacteriota bacterium</name>
    <dbReference type="NCBI Taxonomy" id="171953"/>
    <lineage>
        <taxon>Bacteria</taxon>
        <taxon>Pseudomonadati</taxon>
        <taxon>Acidobacteriota</taxon>
        <taxon>environmental samples</taxon>
    </lineage>
</organism>
<feature type="region of interest" description="Disordered" evidence="1">
    <location>
        <begin position="1"/>
        <end position="20"/>
    </location>
</feature>
<keyword evidence="2" id="KW-1133">Transmembrane helix</keyword>
<keyword evidence="2" id="KW-0812">Transmembrane</keyword>